<dbReference type="eggNOG" id="COG1520">
    <property type="taxonomic scope" value="Bacteria"/>
</dbReference>
<sequence>MRPISKTNGPALGRRRFMGSLLVTGTALSGCGIFKDDPKPPLAGKRVDVLSTGAGLTIDHEDHTPIQIPSAQPITAWPQVGRTPNHVSIDSPWNGPNLQWRKSIGSGISEPTFLHFVALGPNGRGAIQSPPVIANGRIFTRDAVGTVRAWSWPELTQIWTFVPKPKKARSSDIGGGLGISGDTLYIVDGVGQAIAVEAASGKVKWRADTTVPGRSAPTIVDGRVFFGTIDEKLYALNAETGEQIWTYQATDADTVIFGQAAPAVVNGIVVAGFGSGDLVALRATSGELVWSDSLGGSNGRGAMLDLSCVRGAPIIQDGTAYAISLSKVLVAIDMRSGRRLWEREISGQNTPVIVGDWLYVISSDQQLACLDRLSGHVRWIKDLRRFKRISSQKDAVTWSGPVLAGGKLVCVSSLPEVGMQVIDAQTGKDLGVTPTKQPSLVEPIICDGKVLVLSTDGYLSAYG</sequence>
<reference evidence="2 3" key="1">
    <citation type="journal article" date="2016" name="Microb. Cell Fact.">
        <title>Dissection of exopolysaccharide biosynthesis in Kozakia baliensis.</title>
        <authorList>
            <person name="Brandt J.U."/>
            <person name="Jakob F."/>
            <person name="Behr J."/>
            <person name="Geissler A.J."/>
            <person name="Vogel R.F."/>
        </authorList>
    </citation>
    <scope>NUCLEOTIDE SEQUENCE [LARGE SCALE GENOMIC DNA]</scope>
    <source>
        <strain evidence="2 3">DSM 14400</strain>
    </source>
</reference>
<dbReference type="PANTHER" id="PTHR34512">
    <property type="entry name" value="CELL SURFACE PROTEIN"/>
    <property type="match status" value="1"/>
</dbReference>
<gene>
    <name evidence="2" type="ORF">A0U89_04295</name>
</gene>
<dbReference type="OrthoDB" id="5290752at2"/>
<feature type="domain" description="Pyrrolo-quinoline quinone repeat" evidence="1">
    <location>
        <begin position="147"/>
        <end position="380"/>
    </location>
</feature>
<dbReference type="InterPro" id="IPR011047">
    <property type="entry name" value="Quinoprotein_ADH-like_sf"/>
</dbReference>
<evidence type="ECO:0000313" key="3">
    <source>
        <dbReference type="Proteomes" id="UP000179145"/>
    </source>
</evidence>
<dbReference type="Pfam" id="PF13360">
    <property type="entry name" value="PQQ_2"/>
    <property type="match status" value="1"/>
</dbReference>
<dbReference type="InterPro" id="IPR018391">
    <property type="entry name" value="PQQ_b-propeller_rpt"/>
</dbReference>
<dbReference type="KEGG" id="kba:A0U89_04295"/>
<dbReference type="InterPro" id="IPR015943">
    <property type="entry name" value="WD40/YVTN_repeat-like_dom_sf"/>
</dbReference>
<dbReference type="PROSITE" id="PS51257">
    <property type="entry name" value="PROKAR_LIPOPROTEIN"/>
    <property type="match status" value="1"/>
</dbReference>
<name>A0A1D8US60_9PROT</name>
<dbReference type="EMBL" id="CP014674">
    <property type="protein sequence ID" value="AOX16474.1"/>
    <property type="molecule type" value="Genomic_DNA"/>
</dbReference>
<accession>A0A1D8US60</accession>
<protein>
    <submittedName>
        <fullName evidence="2">Dehydrogenase</fullName>
    </submittedName>
</protein>
<dbReference type="STRING" id="153496.A0U89_04295"/>
<dbReference type="AlphaFoldDB" id="A0A1D8US60"/>
<organism evidence="2 3">
    <name type="scientific">Kozakia baliensis</name>
    <dbReference type="NCBI Taxonomy" id="153496"/>
    <lineage>
        <taxon>Bacteria</taxon>
        <taxon>Pseudomonadati</taxon>
        <taxon>Pseudomonadota</taxon>
        <taxon>Alphaproteobacteria</taxon>
        <taxon>Acetobacterales</taxon>
        <taxon>Acetobacteraceae</taxon>
        <taxon>Kozakia</taxon>
    </lineage>
</organism>
<dbReference type="SMART" id="SM00564">
    <property type="entry name" value="PQQ"/>
    <property type="match status" value="5"/>
</dbReference>
<dbReference type="PANTHER" id="PTHR34512:SF30">
    <property type="entry name" value="OUTER MEMBRANE PROTEIN ASSEMBLY FACTOR BAMB"/>
    <property type="match status" value="1"/>
</dbReference>
<evidence type="ECO:0000259" key="1">
    <source>
        <dbReference type="Pfam" id="PF13360"/>
    </source>
</evidence>
<dbReference type="SUPFAM" id="SSF50998">
    <property type="entry name" value="Quinoprotein alcohol dehydrogenase-like"/>
    <property type="match status" value="1"/>
</dbReference>
<dbReference type="Proteomes" id="UP000179145">
    <property type="component" value="Chromosome"/>
</dbReference>
<dbReference type="Gene3D" id="2.130.10.10">
    <property type="entry name" value="YVTN repeat-like/Quinoprotein amine dehydrogenase"/>
    <property type="match status" value="1"/>
</dbReference>
<proteinExistence type="predicted"/>
<dbReference type="InterPro" id="IPR002372">
    <property type="entry name" value="PQQ_rpt_dom"/>
</dbReference>
<evidence type="ECO:0000313" key="2">
    <source>
        <dbReference type="EMBL" id="AOX16474.1"/>
    </source>
</evidence>
<keyword evidence="3" id="KW-1185">Reference proteome</keyword>